<keyword evidence="1" id="KW-0732">Signal</keyword>
<dbReference type="Pfam" id="PF10092">
    <property type="entry name" value="DUF2330"/>
    <property type="match status" value="1"/>
</dbReference>
<organism evidence="2 3">
    <name type="scientific">Enhygromyxa salina</name>
    <dbReference type="NCBI Taxonomy" id="215803"/>
    <lineage>
        <taxon>Bacteria</taxon>
        <taxon>Pseudomonadati</taxon>
        <taxon>Myxococcota</taxon>
        <taxon>Polyangia</taxon>
        <taxon>Nannocystales</taxon>
        <taxon>Nannocystaceae</taxon>
        <taxon>Enhygromyxa</taxon>
    </lineage>
</organism>
<reference evidence="2 3" key="1">
    <citation type="submission" date="2018-03" db="EMBL/GenBank/DDBJ databases">
        <title>Draft Genome Sequences of the Obligatory Marine Myxobacteria Enhygromyxa salina SWB007.</title>
        <authorList>
            <person name="Poehlein A."/>
            <person name="Moghaddam J.A."/>
            <person name="Harms H."/>
            <person name="Alanjari M."/>
            <person name="Koenig G.M."/>
            <person name="Daniel R."/>
            <person name="Schaeberle T.F."/>
        </authorList>
    </citation>
    <scope>NUCLEOTIDE SEQUENCE [LARGE SCALE GENOMIC DNA]</scope>
    <source>
        <strain evidence="2 3">SWB007</strain>
    </source>
</reference>
<evidence type="ECO:0000256" key="1">
    <source>
        <dbReference type="SAM" id="SignalP"/>
    </source>
</evidence>
<dbReference type="AlphaFoldDB" id="A0A2S9XPT1"/>
<accession>A0A2S9XPT1</accession>
<dbReference type="EMBL" id="PVNL01000139">
    <property type="protein sequence ID" value="PRP94750.1"/>
    <property type="molecule type" value="Genomic_DNA"/>
</dbReference>
<gene>
    <name evidence="2" type="ORF">ENSA7_75720</name>
</gene>
<dbReference type="OrthoDB" id="5484960at2"/>
<evidence type="ECO:0000313" key="3">
    <source>
        <dbReference type="Proteomes" id="UP000238823"/>
    </source>
</evidence>
<feature type="signal peptide" evidence="1">
    <location>
        <begin position="1"/>
        <end position="24"/>
    </location>
</feature>
<comment type="caution">
    <text evidence="2">The sequence shown here is derived from an EMBL/GenBank/DDBJ whole genome shotgun (WGS) entry which is preliminary data.</text>
</comment>
<dbReference type="InterPro" id="IPR019283">
    <property type="entry name" value="DUF2330"/>
</dbReference>
<dbReference type="RefSeq" id="WP_106094345.1">
    <property type="nucleotide sequence ID" value="NZ_PVNL01000139.1"/>
</dbReference>
<proteinExistence type="predicted"/>
<evidence type="ECO:0000313" key="2">
    <source>
        <dbReference type="EMBL" id="PRP94750.1"/>
    </source>
</evidence>
<sequence>MTYAPSTLISRLFTLALPGMLALAAWSPQVADACGGTFCDAGPQVMPVDQTGESIIFWIDESGGQPHTEAHIQIQYEGDAERFAWIIPVLEVPEVLVGSQALFNNMLQATVPTFTINSTSIGDCGGSFGIGCAAADFSAGGDGRNEAFSSGGDGGDTDGPEILDRGFAGAFEYVTLTGDNIAEITDWLDQAGYAQDPDAPPILEEYLEEGFVFVAVKLASGAGVDEIHPLAVRYPGVEPCIPIRLTRIAAVDDMAIRAFFLGDERAAPQNWPHVEINHSRYDWVNGPSTNYNEIVSLAIDEAGGRGFVTEYSGTDAIISTSGVFESSWSLSALEGIAAVDVVDELTSQVLMTCDGLECIFRHPQVEALLNIYLPAPDGVAAHTYWSCVSCYEGLIDETAWGTQPGFAADFEARIYGPAQHALEMLDNATQLTRLFTLLSPHEMIEDPLFHTTSGLPTVDNNIGATRVNDCDGGPSYIELPDGRTIALDSGGSMPELDGNPAALRIEQVPMMGPPQVETDNGDDIDGLLKAWNDDQLSGPEPGCSIGRVGLEGMLAMFGMFGIAWFSRGRRR</sequence>
<evidence type="ECO:0008006" key="4">
    <source>
        <dbReference type="Google" id="ProtNLM"/>
    </source>
</evidence>
<name>A0A2S9XPT1_9BACT</name>
<protein>
    <recommendedName>
        <fullName evidence="4">DUF2330 domain-containing protein</fullName>
    </recommendedName>
</protein>
<feature type="chain" id="PRO_5015655823" description="DUF2330 domain-containing protein" evidence="1">
    <location>
        <begin position="25"/>
        <end position="571"/>
    </location>
</feature>
<dbReference type="Proteomes" id="UP000238823">
    <property type="component" value="Unassembled WGS sequence"/>
</dbReference>